<reference evidence="2" key="1">
    <citation type="submission" date="2018-01" db="EMBL/GenBank/DDBJ databases">
        <title>Rubneribacter badeniensis gen. nov., sp. nov., and Colonibacter rubneri, gen. nov., sp. nov., WGS of new members of the Eggerthellaceae.</title>
        <authorList>
            <person name="Danylec N."/>
            <person name="Stoll D.A."/>
            <person name="Doetsch A."/>
            <person name="Kulling S.E."/>
            <person name="Huch M."/>
        </authorList>
    </citation>
    <scope>NUCLEOTIDE SEQUENCE [LARGE SCALE GENOMIC DNA]</scope>
    <source>
        <strain evidence="2">ResAG-96</strain>
    </source>
</reference>
<accession>A0A2K2UDB9</accession>
<name>A0A2K2UDB9_9ACTN</name>
<keyword evidence="2" id="KW-1185">Reference proteome</keyword>
<organism evidence="1 2">
    <name type="scientific">Enteroscipio rubneri</name>
    <dbReference type="NCBI Taxonomy" id="2070686"/>
    <lineage>
        <taxon>Bacteria</taxon>
        <taxon>Bacillati</taxon>
        <taxon>Actinomycetota</taxon>
        <taxon>Coriobacteriia</taxon>
        <taxon>Eggerthellales</taxon>
        <taxon>Eggerthellaceae</taxon>
        <taxon>Enteroscipio</taxon>
    </lineage>
</organism>
<evidence type="ECO:0000313" key="2">
    <source>
        <dbReference type="Proteomes" id="UP000236197"/>
    </source>
</evidence>
<dbReference type="Proteomes" id="UP000236197">
    <property type="component" value="Unassembled WGS sequence"/>
</dbReference>
<proteinExistence type="predicted"/>
<sequence length="72" mass="7849">MKRFGGKKGLDAVRDLRKRTEDNRSAVELGAPSARKGFTAVETVTIGTLFRRCIETVEDSTPWAPGLALRSG</sequence>
<protein>
    <submittedName>
        <fullName evidence="1">Uncharacterized protein</fullName>
    </submittedName>
</protein>
<evidence type="ECO:0000313" key="1">
    <source>
        <dbReference type="EMBL" id="PNV68249.1"/>
    </source>
</evidence>
<dbReference type="AlphaFoldDB" id="A0A2K2UDB9"/>
<dbReference type="EMBL" id="PPEK01000002">
    <property type="protein sequence ID" value="PNV68249.1"/>
    <property type="molecule type" value="Genomic_DNA"/>
</dbReference>
<comment type="caution">
    <text evidence="1">The sequence shown here is derived from an EMBL/GenBank/DDBJ whole genome shotgun (WGS) entry which is preliminary data.</text>
</comment>
<gene>
    <name evidence="1" type="ORF">C2L71_03010</name>
</gene>